<evidence type="ECO:0000313" key="4">
    <source>
        <dbReference type="EMBL" id="UWP58752.1"/>
    </source>
</evidence>
<evidence type="ECO:0000313" key="5">
    <source>
        <dbReference type="Proteomes" id="UP001060164"/>
    </source>
</evidence>
<gene>
    <name evidence="4" type="ORF">NQ502_15445</name>
</gene>
<dbReference type="InterPro" id="IPR049046">
    <property type="entry name" value="Beta-AFase-like_GH127_middle"/>
</dbReference>
<dbReference type="PANTHER" id="PTHR43465:SF2">
    <property type="entry name" value="DUF1680 DOMAIN PROTEIN (AFU_ORTHOLOGUE AFUA_1G08910)"/>
    <property type="match status" value="1"/>
</dbReference>
<evidence type="ECO:0000259" key="3">
    <source>
        <dbReference type="Pfam" id="PF20737"/>
    </source>
</evidence>
<dbReference type="EMBL" id="CP102290">
    <property type="protein sequence ID" value="UWP58752.1"/>
    <property type="molecule type" value="Genomic_DNA"/>
</dbReference>
<keyword evidence="5" id="KW-1185">Reference proteome</keyword>
<dbReference type="SUPFAM" id="SSF48208">
    <property type="entry name" value="Six-hairpin glycosidases"/>
    <property type="match status" value="1"/>
</dbReference>
<organism evidence="4 5">
    <name type="scientific">Ruminococcus gauvreauii</name>
    <dbReference type="NCBI Taxonomy" id="438033"/>
    <lineage>
        <taxon>Bacteria</taxon>
        <taxon>Bacillati</taxon>
        <taxon>Bacillota</taxon>
        <taxon>Clostridia</taxon>
        <taxon>Eubacteriales</taxon>
        <taxon>Oscillospiraceae</taxon>
        <taxon>Ruminococcus</taxon>
    </lineage>
</organism>
<feature type="domain" description="Non-reducing end beta-L-arabinofuranosidase-like GH127 C-terminal" evidence="3">
    <location>
        <begin position="533"/>
        <end position="644"/>
    </location>
</feature>
<dbReference type="InterPro" id="IPR012878">
    <property type="entry name" value="Beta-AFase-like_GH127_cat"/>
</dbReference>
<dbReference type="InterPro" id="IPR008928">
    <property type="entry name" value="6-hairpin_glycosidase_sf"/>
</dbReference>
<dbReference type="Pfam" id="PF20737">
    <property type="entry name" value="Glyco_hydro127C"/>
    <property type="match status" value="1"/>
</dbReference>
<dbReference type="Pfam" id="PF20736">
    <property type="entry name" value="Glyco_hydro127M"/>
    <property type="match status" value="1"/>
</dbReference>
<dbReference type="Pfam" id="PF07944">
    <property type="entry name" value="Beta-AFase-like_GH127_cat"/>
    <property type="match status" value="1"/>
</dbReference>
<evidence type="ECO:0000259" key="2">
    <source>
        <dbReference type="Pfam" id="PF20736"/>
    </source>
</evidence>
<sequence>MKNRLKAPRPAEVKIADDFWSPYISRVRDIMIPYQWKILNDQVEHAAPSHCIENFRIAAGESEGEYYGAVFQDTDLAKWLEAVAYSLALRPDEELERLADSAIDLIGRAQQEDGYLDTYYTIKEPGMRWTNLREGHELYTAGHLIEAAVAYYQATGKQKFLRIMCRTADLIDEVFGKEEGKIDGFPGHPEIELALIRLYHVTDEPRYLKLAKYFVDARCGSPNCFDREAKSPGFHHIFPEFEHLGYNNAQAHLPVRKQKTADGHAVRAVYLYAAMADLGCECDDPSLLEACRTLYDNITNRQMFLTGSIGAAADGECFTCDYDLPNNYNYSETCASIGLAMFSLRMLQIERDGKYADTVERALYNTVLSGMALSGKEFFYVNPQEAVPEHLRTNRTLRHVLPKRRPWLGVACCPPNIARTLMSLGQYIYGADEETVYIQMFISNEVQFTFGRKRVTIAMETAYPYGDTVVIRVKNPDNARFKLAIRKPGWSKDISITQNGREQKTRLEKGFCFVEEQILDQSVIQIGLDMKPMLVQAHPRVRQNVGKAAIVRGPLVYCLEETDNGDNLGAIVISGNAELNLEYLPDLFDGVMTITANARRIREDVWEDRLYQQCTEDETISCRIRAIPYCLWNNRGTGEMLIWIHRR</sequence>
<reference evidence="4" key="1">
    <citation type="journal article" date="2022" name="Cell">
        <title>Design, construction, and in vivo augmentation of a complex gut microbiome.</title>
        <authorList>
            <person name="Cheng A.G."/>
            <person name="Ho P.Y."/>
            <person name="Aranda-Diaz A."/>
            <person name="Jain S."/>
            <person name="Yu F.B."/>
            <person name="Meng X."/>
            <person name="Wang M."/>
            <person name="Iakiviak M."/>
            <person name="Nagashima K."/>
            <person name="Zhao A."/>
            <person name="Murugkar P."/>
            <person name="Patil A."/>
            <person name="Atabakhsh K."/>
            <person name="Weakley A."/>
            <person name="Yan J."/>
            <person name="Brumbaugh A.R."/>
            <person name="Higginbottom S."/>
            <person name="Dimas A."/>
            <person name="Shiver A.L."/>
            <person name="Deutschbauer A."/>
            <person name="Neff N."/>
            <person name="Sonnenburg J.L."/>
            <person name="Huang K.C."/>
            <person name="Fischbach M.A."/>
        </authorList>
    </citation>
    <scope>NUCLEOTIDE SEQUENCE</scope>
    <source>
        <strain evidence="4">DSM 19829</strain>
    </source>
</reference>
<protein>
    <submittedName>
        <fullName evidence="4">Glycoside hydrolase family 127 protein</fullName>
    </submittedName>
</protein>
<dbReference type="PANTHER" id="PTHR43465">
    <property type="entry name" value="DUF1680 DOMAIN PROTEIN (AFU_ORTHOLOGUE AFUA_1G08910)"/>
    <property type="match status" value="1"/>
</dbReference>
<feature type="domain" description="Non-reducing end beta-L-arabinofuranosidase-like GH127 middle" evidence="2">
    <location>
        <begin position="435"/>
        <end position="530"/>
    </location>
</feature>
<feature type="domain" description="Non-reducing end beta-L-arabinofuranosidase-like GH127 catalytic" evidence="1">
    <location>
        <begin position="12"/>
        <end position="425"/>
    </location>
</feature>
<dbReference type="InterPro" id="IPR049049">
    <property type="entry name" value="Beta-AFase-like_GH127_C"/>
</dbReference>
<name>A0ABY5VEM0_9FIRM</name>
<keyword evidence="4" id="KW-0378">Hydrolase</keyword>
<dbReference type="GO" id="GO:0016787">
    <property type="term" value="F:hydrolase activity"/>
    <property type="evidence" value="ECO:0007669"/>
    <property type="project" value="UniProtKB-KW"/>
</dbReference>
<dbReference type="InterPro" id="IPR049174">
    <property type="entry name" value="Beta-AFase-like"/>
</dbReference>
<proteinExistence type="predicted"/>
<evidence type="ECO:0000259" key="1">
    <source>
        <dbReference type="Pfam" id="PF07944"/>
    </source>
</evidence>
<accession>A0ABY5VEM0</accession>
<dbReference type="Proteomes" id="UP001060164">
    <property type="component" value="Chromosome"/>
</dbReference>
<dbReference type="RefSeq" id="WP_028530153.1">
    <property type="nucleotide sequence ID" value="NZ_CABLBR010000045.1"/>
</dbReference>